<dbReference type="InterPro" id="IPR027266">
    <property type="entry name" value="TrmE/GcvT-like"/>
</dbReference>
<dbReference type="Pfam" id="PF12631">
    <property type="entry name" value="MnmE_helical"/>
    <property type="match status" value="1"/>
</dbReference>
<dbReference type="FunCoup" id="A0A152A418">
    <property type="interactions" value="332"/>
</dbReference>
<keyword evidence="9" id="KW-1185">Reference proteome</keyword>
<dbReference type="Gene3D" id="3.30.1360.120">
    <property type="entry name" value="Probable tRNA modification gtpase trme, domain 1"/>
    <property type="match status" value="1"/>
</dbReference>
<keyword evidence="3 6" id="KW-0819">tRNA processing</keyword>
<dbReference type="CDD" id="cd14858">
    <property type="entry name" value="TrmE_N"/>
    <property type="match status" value="1"/>
</dbReference>
<dbReference type="InterPro" id="IPR006073">
    <property type="entry name" value="GTP-bd"/>
</dbReference>
<organism evidence="8 9">
    <name type="scientific">Tieghemostelium lacteum</name>
    <name type="common">Slime mold</name>
    <name type="synonym">Dictyostelium lacteum</name>
    <dbReference type="NCBI Taxonomy" id="361077"/>
    <lineage>
        <taxon>Eukaryota</taxon>
        <taxon>Amoebozoa</taxon>
        <taxon>Evosea</taxon>
        <taxon>Eumycetozoa</taxon>
        <taxon>Dictyostelia</taxon>
        <taxon>Dictyosteliales</taxon>
        <taxon>Raperosteliaceae</taxon>
        <taxon>Tieghemostelium</taxon>
    </lineage>
</organism>
<dbReference type="PANTHER" id="PTHR42714:SF2">
    <property type="entry name" value="TRNA MODIFICATION GTPASE GTPBP3, MITOCHONDRIAL"/>
    <property type="match status" value="1"/>
</dbReference>
<dbReference type="InterPro" id="IPR018948">
    <property type="entry name" value="GTP-bd_TrmE_N"/>
</dbReference>
<dbReference type="CDD" id="cd04164">
    <property type="entry name" value="trmE"/>
    <property type="match status" value="1"/>
</dbReference>
<evidence type="ECO:0000313" key="9">
    <source>
        <dbReference type="Proteomes" id="UP000076078"/>
    </source>
</evidence>
<dbReference type="OMA" id="EFHCHGG"/>
<comment type="subcellular location">
    <subcellularLocation>
        <location evidence="1">Mitochondrion</location>
    </subcellularLocation>
</comment>
<dbReference type="GO" id="GO:0005525">
    <property type="term" value="F:GTP binding"/>
    <property type="evidence" value="ECO:0007669"/>
    <property type="project" value="UniProtKB-KW"/>
</dbReference>
<evidence type="ECO:0000256" key="5">
    <source>
        <dbReference type="ARBA" id="ARBA00023134"/>
    </source>
</evidence>
<dbReference type="InterPro" id="IPR031168">
    <property type="entry name" value="G_TrmE"/>
</dbReference>
<dbReference type="HAMAP" id="MF_00379">
    <property type="entry name" value="GTPase_MnmE"/>
    <property type="match status" value="1"/>
</dbReference>
<comment type="caution">
    <text evidence="8">The sequence shown here is derived from an EMBL/GenBank/DDBJ whole genome shotgun (WGS) entry which is preliminary data.</text>
</comment>
<dbReference type="Gene3D" id="1.20.120.430">
    <property type="entry name" value="tRNA modification GTPase MnmE domain 2"/>
    <property type="match status" value="1"/>
</dbReference>
<name>A0A152A418_TIELA</name>
<dbReference type="PANTHER" id="PTHR42714">
    <property type="entry name" value="TRNA MODIFICATION GTPASE GTPBP3"/>
    <property type="match status" value="1"/>
</dbReference>
<dbReference type="FunFam" id="3.30.1360.120:FF:000007">
    <property type="entry name" value="tRNA modification GTPase GTPBP3, mitochondrial"/>
    <property type="match status" value="1"/>
</dbReference>
<dbReference type="Pfam" id="PF10396">
    <property type="entry name" value="TrmE_N"/>
    <property type="match status" value="1"/>
</dbReference>
<sequence length="535" mass="60399">MISRLTIFQNLCKKCINNKRYYSNGNNFLKNNTTNIVNRQEDPPKLSLEKDTIYSLASGVGKSGVAVIRVSGSQSKEVLKGLVNKKESEFKPRYATIGTFFHPLTKEAIDKGMFIYFKSPHSFTGEDVVEFHIHGGRAVIHDTLDAISSIGGTRTSQPGEFTKRAFDNGKMDLSEVEGLADLIDSQTHHQRKIAFNQMQGSISRFYYQLREDLIRSSAYMEAYIDFGEDAELDPEIVEQSKNRIIGIRDRIQSHLNDGKRGERLRQGAQVTILGPPNAGKSSLINLLTNRKVSIVSPIPGTTRDIIEAMLDIGGYPVIIGDTAGIRQSSDTIELEGVQMAKERSETSDLSLCVLDASQLIEQQTSNSQLDNELLNIINSNTIFIFNKMDIINESPLKKEIWGRKKLEILDNIVKHVNETRKHIDKVYGKDSIQSVEISCIDNMNIRQLLDYLQKSLENLFECQEQDSPLLTRMRYKEALINCVESLDRYLYFHDSDIVIASEELRSAIKSIGEITHSSNIDDLLDIIFKDFCIGK</sequence>
<dbReference type="NCBIfam" id="NF003661">
    <property type="entry name" value="PRK05291.1-3"/>
    <property type="match status" value="1"/>
</dbReference>
<accession>A0A152A418</accession>
<evidence type="ECO:0000256" key="1">
    <source>
        <dbReference type="ARBA" id="ARBA00004173"/>
    </source>
</evidence>
<feature type="domain" description="TrmE-type G" evidence="7">
    <location>
        <begin position="267"/>
        <end position="457"/>
    </location>
</feature>
<dbReference type="EMBL" id="LODT01000013">
    <property type="protein sequence ID" value="KYR00835.1"/>
    <property type="molecule type" value="Genomic_DNA"/>
</dbReference>
<reference evidence="8 9" key="1">
    <citation type="submission" date="2015-12" db="EMBL/GenBank/DDBJ databases">
        <title>Dictyostelia acquired genes for synthesis and detection of signals that induce cell-type specialization by lateral gene transfer from prokaryotes.</title>
        <authorList>
            <person name="Gloeckner G."/>
            <person name="Schaap P."/>
        </authorList>
    </citation>
    <scope>NUCLEOTIDE SEQUENCE [LARGE SCALE GENOMIC DNA]</scope>
    <source>
        <strain evidence="8 9">TK</strain>
    </source>
</reference>
<proteinExistence type="inferred from homology"/>
<dbReference type="InterPro" id="IPR027417">
    <property type="entry name" value="P-loop_NTPase"/>
</dbReference>
<dbReference type="InterPro" id="IPR025867">
    <property type="entry name" value="MnmE_helical"/>
</dbReference>
<dbReference type="InterPro" id="IPR027368">
    <property type="entry name" value="MnmE_dom2"/>
</dbReference>
<dbReference type="GO" id="GO:0030488">
    <property type="term" value="P:tRNA methylation"/>
    <property type="evidence" value="ECO:0007669"/>
    <property type="project" value="TreeGrafter"/>
</dbReference>
<evidence type="ECO:0000256" key="2">
    <source>
        <dbReference type="ARBA" id="ARBA00011043"/>
    </source>
</evidence>
<dbReference type="SUPFAM" id="SSF52540">
    <property type="entry name" value="P-loop containing nucleoside triphosphate hydrolases"/>
    <property type="match status" value="1"/>
</dbReference>
<dbReference type="AlphaFoldDB" id="A0A152A418"/>
<dbReference type="GO" id="GO:0003924">
    <property type="term" value="F:GTPase activity"/>
    <property type="evidence" value="ECO:0007669"/>
    <property type="project" value="InterPro"/>
</dbReference>
<dbReference type="InParanoid" id="A0A152A418"/>
<dbReference type="InterPro" id="IPR004520">
    <property type="entry name" value="GTPase_MnmE"/>
</dbReference>
<dbReference type="NCBIfam" id="TIGR00231">
    <property type="entry name" value="small_GTP"/>
    <property type="match status" value="1"/>
</dbReference>
<dbReference type="Proteomes" id="UP000076078">
    <property type="component" value="Unassembled WGS sequence"/>
</dbReference>
<dbReference type="NCBIfam" id="TIGR00450">
    <property type="entry name" value="mnmE_trmE_thdF"/>
    <property type="match status" value="1"/>
</dbReference>
<protein>
    <submittedName>
        <fullName evidence="8">GTP-binding protein 3</fullName>
    </submittedName>
</protein>
<evidence type="ECO:0000259" key="7">
    <source>
        <dbReference type="PROSITE" id="PS51709"/>
    </source>
</evidence>
<evidence type="ECO:0000313" key="8">
    <source>
        <dbReference type="EMBL" id="KYR00835.1"/>
    </source>
</evidence>
<dbReference type="Gene3D" id="3.40.50.300">
    <property type="entry name" value="P-loop containing nucleotide triphosphate hydrolases"/>
    <property type="match status" value="1"/>
</dbReference>
<dbReference type="STRING" id="361077.A0A152A418"/>
<dbReference type="InterPro" id="IPR005225">
    <property type="entry name" value="Small_GTP-bd"/>
</dbReference>
<dbReference type="Pfam" id="PF01926">
    <property type="entry name" value="MMR_HSR1"/>
    <property type="match status" value="1"/>
</dbReference>
<gene>
    <name evidence="8" type="ORF">DLAC_02889</name>
</gene>
<keyword evidence="4 6" id="KW-0547">Nucleotide-binding</keyword>
<dbReference type="GO" id="GO:0002098">
    <property type="term" value="P:tRNA wobble uridine modification"/>
    <property type="evidence" value="ECO:0007669"/>
    <property type="project" value="TreeGrafter"/>
</dbReference>
<dbReference type="OrthoDB" id="188276at2759"/>
<keyword evidence="5 6" id="KW-0342">GTP-binding</keyword>
<comment type="similarity">
    <text evidence="2 6">Belongs to the TRAFAC class TrmE-Era-EngA-EngB-Septin-like GTPase superfamily. TrmE GTPase family.</text>
</comment>
<dbReference type="PROSITE" id="PS51709">
    <property type="entry name" value="G_TRME"/>
    <property type="match status" value="1"/>
</dbReference>
<evidence type="ECO:0000256" key="3">
    <source>
        <dbReference type="ARBA" id="ARBA00022694"/>
    </source>
</evidence>
<evidence type="ECO:0000256" key="6">
    <source>
        <dbReference type="RuleBase" id="RU003313"/>
    </source>
</evidence>
<dbReference type="GO" id="GO:0005739">
    <property type="term" value="C:mitochondrion"/>
    <property type="evidence" value="ECO:0007669"/>
    <property type="project" value="UniProtKB-SubCell"/>
</dbReference>
<evidence type="ECO:0000256" key="4">
    <source>
        <dbReference type="ARBA" id="ARBA00022741"/>
    </source>
</evidence>